<organism evidence="1 2">
    <name type="scientific">Lachnellula suecica</name>
    <dbReference type="NCBI Taxonomy" id="602035"/>
    <lineage>
        <taxon>Eukaryota</taxon>
        <taxon>Fungi</taxon>
        <taxon>Dikarya</taxon>
        <taxon>Ascomycota</taxon>
        <taxon>Pezizomycotina</taxon>
        <taxon>Leotiomycetes</taxon>
        <taxon>Helotiales</taxon>
        <taxon>Lachnaceae</taxon>
        <taxon>Lachnellula</taxon>
    </lineage>
</organism>
<sequence length="148" mass="16728">MFKSLRRHPDIFEHGMGIYDIGADGILRLLTADRDVVVAIALSPRLLKAALDRMPFSQETEDKYRGVDGTKVPKEQWFHPDKIILPEPLSEKSKVESRKRLEENMQLIEERFKKIDDGTFEGCGVIVRSNYNLGPKTSGDESQGPAAE</sequence>
<gene>
    <name evidence="1" type="ORF">LSUE1_G002707</name>
</gene>
<dbReference type="OrthoDB" id="3660917at2759"/>
<evidence type="ECO:0000313" key="1">
    <source>
        <dbReference type="EMBL" id="TVY83489.1"/>
    </source>
</evidence>
<accession>A0A8T9CCJ1</accession>
<name>A0A8T9CCJ1_9HELO</name>
<dbReference type="AlphaFoldDB" id="A0A8T9CCJ1"/>
<dbReference type="Proteomes" id="UP000469558">
    <property type="component" value="Unassembled WGS sequence"/>
</dbReference>
<dbReference type="EMBL" id="QGMK01000188">
    <property type="protein sequence ID" value="TVY83489.1"/>
    <property type="molecule type" value="Genomic_DNA"/>
</dbReference>
<proteinExistence type="predicted"/>
<keyword evidence="2" id="KW-1185">Reference proteome</keyword>
<protein>
    <submittedName>
        <fullName evidence="1">Uncharacterized protein</fullName>
    </submittedName>
</protein>
<comment type="caution">
    <text evidence="1">The sequence shown here is derived from an EMBL/GenBank/DDBJ whole genome shotgun (WGS) entry which is preliminary data.</text>
</comment>
<reference evidence="1 2" key="1">
    <citation type="submission" date="2018-05" db="EMBL/GenBank/DDBJ databases">
        <title>Genome sequencing and assembly of the regulated plant pathogen Lachnellula willkommii and related sister species for the development of diagnostic species identification markers.</title>
        <authorList>
            <person name="Giroux E."/>
            <person name="Bilodeau G."/>
        </authorList>
    </citation>
    <scope>NUCLEOTIDE SEQUENCE [LARGE SCALE GENOMIC DNA]</scope>
    <source>
        <strain evidence="1 2">CBS 268.59</strain>
    </source>
</reference>
<evidence type="ECO:0000313" key="2">
    <source>
        <dbReference type="Proteomes" id="UP000469558"/>
    </source>
</evidence>